<evidence type="ECO:0000313" key="4">
    <source>
        <dbReference type="EMBL" id="KAL1585789.1"/>
    </source>
</evidence>
<evidence type="ECO:0000259" key="3">
    <source>
        <dbReference type="Pfam" id="PF05368"/>
    </source>
</evidence>
<dbReference type="GeneID" id="96006560"/>
<dbReference type="Gene3D" id="3.40.50.720">
    <property type="entry name" value="NAD(P)-binding Rossmann-like Domain"/>
    <property type="match status" value="1"/>
</dbReference>
<protein>
    <recommendedName>
        <fullName evidence="3">NmrA-like domain-containing protein</fullName>
    </recommendedName>
</protein>
<comment type="caution">
    <text evidence="4">The sequence shown here is derived from an EMBL/GenBank/DDBJ whole genome shotgun (WGS) entry which is preliminary data.</text>
</comment>
<dbReference type="InterPro" id="IPR036291">
    <property type="entry name" value="NAD(P)-bd_dom_sf"/>
</dbReference>
<dbReference type="AlphaFoldDB" id="A0AB34KLB6"/>
<dbReference type="SUPFAM" id="SSF51735">
    <property type="entry name" value="NAD(P)-binding Rossmann-fold domains"/>
    <property type="match status" value="1"/>
</dbReference>
<dbReference type="Pfam" id="PF05368">
    <property type="entry name" value="NmrA"/>
    <property type="match status" value="1"/>
</dbReference>
<keyword evidence="5" id="KW-1185">Reference proteome</keyword>
<evidence type="ECO:0000256" key="1">
    <source>
        <dbReference type="ARBA" id="ARBA00022857"/>
    </source>
</evidence>
<name>A0AB34KLB6_9PEZI</name>
<dbReference type="InterPro" id="IPR051609">
    <property type="entry name" value="NmrA/Isoflavone_reductase-like"/>
</dbReference>
<dbReference type="InterPro" id="IPR008030">
    <property type="entry name" value="NmrA-like"/>
</dbReference>
<keyword evidence="1" id="KW-0521">NADP</keyword>
<sequence length="298" mass="33244">MPIKNVCLLGANGTVGPAVLDALVKDGFTVTVLRRASSKSPSDYPSGVKTAEVDDAFKVEDLVPIFKGQDAVVVTIKGTQVDIQKRLADAAVQAGVRRFIPADFGSVDSSSEHAQECVPLFKHKTELRSYLTKLAEESKEDFTWSSVVCGHFFDWDPAFLHVWPKEKRAEIVKNLKASYSTLAQVGRATSRILQRPEVTANRVLFVQSFCVTQLDIVQAFGRASDAEYEINWLDDESYERQQMIKRDEGDKEALENLVWLLGAVEGNWEMRDDFAMERLGLEDESLDEAAKAVVKKHS</sequence>
<dbReference type="RefSeq" id="XP_069228895.1">
    <property type="nucleotide sequence ID" value="XM_069373722.1"/>
</dbReference>
<accession>A0AB34KLB6</accession>
<dbReference type="EMBL" id="JAAQHG020000017">
    <property type="protein sequence ID" value="KAL1585789.1"/>
    <property type="molecule type" value="Genomic_DNA"/>
</dbReference>
<organism evidence="4 5">
    <name type="scientific">Cladosporium halotolerans</name>
    <dbReference type="NCBI Taxonomy" id="1052096"/>
    <lineage>
        <taxon>Eukaryota</taxon>
        <taxon>Fungi</taxon>
        <taxon>Dikarya</taxon>
        <taxon>Ascomycota</taxon>
        <taxon>Pezizomycotina</taxon>
        <taxon>Dothideomycetes</taxon>
        <taxon>Dothideomycetidae</taxon>
        <taxon>Cladosporiales</taxon>
        <taxon>Cladosporiaceae</taxon>
        <taxon>Cladosporium</taxon>
    </lineage>
</organism>
<dbReference type="InterPro" id="IPR045312">
    <property type="entry name" value="PCBER-like"/>
</dbReference>
<dbReference type="PANTHER" id="PTHR47706:SF9">
    <property type="entry name" value="NMRA-LIKE DOMAIN-CONTAINING PROTEIN-RELATED"/>
    <property type="match status" value="1"/>
</dbReference>
<gene>
    <name evidence="4" type="ORF">WHR41_05117</name>
</gene>
<feature type="domain" description="NmrA-like" evidence="3">
    <location>
        <begin position="4"/>
        <end position="236"/>
    </location>
</feature>
<dbReference type="Proteomes" id="UP000803884">
    <property type="component" value="Unassembled WGS sequence"/>
</dbReference>
<evidence type="ECO:0000256" key="2">
    <source>
        <dbReference type="ARBA" id="ARBA00023002"/>
    </source>
</evidence>
<reference evidence="4 5" key="1">
    <citation type="journal article" date="2020" name="Microbiol. Resour. Announc.">
        <title>Draft Genome Sequence of a Cladosporium Species Isolated from the Mesophotic Ascidian Didemnum maculosum.</title>
        <authorList>
            <person name="Gioti A."/>
            <person name="Siaperas R."/>
            <person name="Nikolaivits E."/>
            <person name="Le Goff G."/>
            <person name="Ouazzani J."/>
            <person name="Kotoulas G."/>
            <person name="Topakas E."/>
        </authorList>
    </citation>
    <scope>NUCLEOTIDE SEQUENCE [LARGE SCALE GENOMIC DNA]</scope>
    <source>
        <strain evidence="4 5">TM138-S3</strain>
    </source>
</reference>
<proteinExistence type="predicted"/>
<dbReference type="CDD" id="cd05259">
    <property type="entry name" value="PCBER_SDR_a"/>
    <property type="match status" value="1"/>
</dbReference>
<dbReference type="GO" id="GO:0016491">
    <property type="term" value="F:oxidoreductase activity"/>
    <property type="evidence" value="ECO:0007669"/>
    <property type="project" value="UniProtKB-KW"/>
</dbReference>
<evidence type="ECO:0000313" key="5">
    <source>
        <dbReference type="Proteomes" id="UP000803884"/>
    </source>
</evidence>
<dbReference type="PANTHER" id="PTHR47706">
    <property type="entry name" value="NMRA-LIKE FAMILY PROTEIN"/>
    <property type="match status" value="1"/>
</dbReference>
<keyword evidence="2" id="KW-0560">Oxidoreductase</keyword>